<protein>
    <submittedName>
        <fullName evidence="1">Uncharacterized protein</fullName>
    </submittedName>
</protein>
<comment type="caution">
    <text evidence="1">The sequence shown here is derived from an EMBL/GenBank/DDBJ whole genome shotgun (WGS) entry which is preliminary data.</text>
</comment>
<evidence type="ECO:0000313" key="1">
    <source>
        <dbReference type="EMBL" id="NJC27051.1"/>
    </source>
</evidence>
<dbReference type="RefSeq" id="WP_168037811.1">
    <property type="nucleotide sequence ID" value="NZ_JAATJH010000004.1"/>
</dbReference>
<dbReference type="EMBL" id="JAATJH010000004">
    <property type="protein sequence ID" value="NJC27051.1"/>
    <property type="molecule type" value="Genomic_DNA"/>
</dbReference>
<dbReference type="Proteomes" id="UP000770785">
    <property type="component" value="Unassembled WGS sequence"/>
</dbReference>
<organism evidence="1 2">
    <name type="scientific">Neolewinella antarctica</name>
    <dbReference type="NCBI Taxonomy" id="442734"/>
    <lineage>
        <taxon>Bacteria</taxon>
        <taxon>Pseudomonadati</taxon>
        <taxon>Bacteroidota</taxon>
        <taxon>Saprospiria</taxon>
        <taxon>Saprospirales</taxon>
        <taxon>Lewinellaceae</taxon>
        <taxon>Neolewinella</taxon>
    </lineage>
</organism>
<evidence type="ECO:0000313" key="2">
    <source>
        <dbReference type="Proteomes" id="UP000770785"/>
    </source>
</evidence>
<name>A0ABX0XDP5_9BACT</name>
<gene>
    <name evidence="1" type="ORF">GGR27_002564</name>
</gene>
<proteinExistence type="predicted"/>
<reference evidence="1 2" key="1">
    <citation type="submission" date="2020-03" db="EMBL/GenBank/DDBJ databases">
        <title>Genomic Encyclopedia of Type Strains, Phase IV (KMG-IV): sequencing the most valuable type-strain genomes for metagenomic binning, comparative biology and taxonomic classification.</title>
        <authorList>
            <person name="Goeker M."/>
        </authorList>
    </citation>
    <scope>NUCLEOTIDE SEQUENCE [LARGE SCALE GENOMIC DNA]</scope>
    <source>
        <strain evidence="1 2">DSM 105096</strain>
    </source>
</reference>
<accession>A0ABX0XDP5</accession>
<sequence length="556" mass="63157">MNEQGRKLLERALAEEETERSRASILLFIEQAFARDFAFRFGLAELMQVRKEMQTQLASRTPTSAETNALQAKLKRALLNAPGRKIERAVVYTDSLGTNGIMQYGLNLMGDADERDLISHRTSALGGSRTYVVNALLSVGLIDDGTRQKLLDDIKRQTLRRESDVLQTARREVDYLDTFADRKAEERRFLRQLVALGSLSEAGAQKFAATMDTLLDLAEVMRRCSRVLTYELSDFPAKAEEAYQKLFVDFRQLIPDLGYEDLLTNTYVAAEESPGGKLIKEGVKISFRAKGIDYRLDHGSDLRTTARNEENEIRFKPGREITQSLNRYLRDQASDYRLHYVAMYDQSSWNAEESLLFALLTVEEARLWDVTAATDLLEYETYANRLSTDDLPAAVEQFAAIGLFRGYTETQRALTEGCAYASQVANVAELLHCLPDQTIYLGWETGNFVNPYAELTQQLASISRGQFTPSAVRDNFAHNLDAATTQYGFQYRGRSYTRELRVERDWLDPGFLDLINESLVDDSAKFYGIGHGVIFLTTDQFTYLRANFPEIFEYSD</sequence>
<keyword evidence="2" id="KW-1185">Reference proteome</keyword>